<evidence type="ECO:0008006" key="3">
    <source>
        <dbReference type="Google" id="ProtNLM"/>
    </source>
</evidence>
<sequence length="119" mass="13455">MSPDDVVDIIPRLQAVLEGAALREQYARLQASALEEQRYALSRTYEMTTEMECDIAVEDELTALGFQFYPLGGDSDAEIWISEEHGLMVFLDFDANDGQFYQYRLLAFDVVSESVEEAA</sequence>
<protein>
    <recommendedName>
        <fullName evidence="3">DUF2203 family protein</fullName>
    </recommendedName>
</protein>
<evidence type="ECO:0000313" key="2">
    <source>
        <dbReference type="Proteomes" id="UP001168338"/>
    </source>
</evidence>
<organism evidence="1 2">
    <name type="scientific">Methanoculleus frigidifontis</name>
    <dbReference type="NCBI Taxonomy" id="2584085"/>
    <lineage>
        <taxon>Archaea</taxon>
        <taxon>Methanobacteriati</taxon>
        <taxon>Methanobacteriota</taxon>
        <taxon>Stenosarchaea group</taxon>
        <taxon>Methanomicrobia</taxon>
        <taxon>Methanomicrobiales</taxon>
        <taxon>Methanomicrobiaceae</taxon>
        <taxon>Methanoculleus</taxon>
    </lineage>
</organism>
<keyword evidence="2" id="KW-1185">Reference proteome</keyword>
<name>A0ABT8MAM0_9EURY</name>
<evidence type="ECO:0000313" key="1">
    <source>
        <dbReference type="EMBL" id="MDN7024984.1"/>
    </source>
</evidence>
<dbReference type="EMBL" id="VCYH01000005">
    <property type="protein sequence ID" value="MDN7024984.1"/>
    <property type="molecule type" value="Genomic_DNA"/>
</dbReference>
<proteinExistence type="predicted"/>
<gene>
    <name evidence="1" type="ORF">FGU65_08810</name>
</gene>
<accession>A0ABT8MAM0</accession>
<comment type="caution">
    <text evidence="1">The sequence shown here is derived from an EMBL/GenBank/DDBJ whole genome shotgun (WGS) entry which is preliminary data.</text>
</comment>
<reference evidence="1" key="1">
    <citation type="submission" date="2019-05" db="EMBL/GenBank/DDBJ databases">
        <title>Methanoculleus sp. FWC-SCC1, a methanogenic archaeon isolated from deep marine cold seep.</title>
        <authorList>
            <person name="Chen Y.-W."/>
            <person name="Chen S.-C."/>
            <person name="Teng N.-H."/>
            <person name="Lai M.-C."/>
        </authorList>
    </citation>
    <scope>NUCLEOTIDE SEQUENCE</scope>
    <source>
        <strain evidence="1">FWC-SCC1</strain>
    </source>
</reference>
<dbReference type="RefSeq" id="WP_301664116.1">
    <property type="nucleotide sequence ID" value="NZ_VCYH01000005.1"/>
</dbReference>
<dbReference type="Proteomes" id="UP001168338">
    <property type="component" value="Unassembled WGS sequence"/>
</dbReference>